<protein>
    <submittedName>
        <fullName evidence="1">Uncharacterized protein</fullName>
    </submittedName>
</protein>
<proteinExistence type="predicted"/>
<dbReference type="Gene3D" id="3.30.460.40">
    <property type="match status" value="1"/>
</dbReference>
<organism evidence="1 2">
    <name type="scientific">Hoeflea prorocentri</name>
    <dbReference type="NCBI Taxonomy" id="1922333"/>
    <lineage>
        <taxon>Bacteria</taxon>
        <taxon>Pseudomonadati</taxon>
        <taxon>Pseudomonadota</taxon>
        <taxon>Alphaproteobacteria</taxon>
        <taxon>Hyphomicrobiales</taxon>
        <taxon>Rhizobiaceae</taxon>
        <taxon>Hoeflea</taxon>
    </lineage>
</organism>
<keyword evidence="2" id="KW-1185">Reference proteome</keyword>
<dbReference type="AlphaFoldDB" id="A0A9X3UEL1"/>
<dbReference type="EMBL" id="JAPJZI010000001">
    <property type="protein sequence ID" value="MDA5397086.1"/>
    <property type="molecule type" value="Genomic_DNA"/>
</dbReference>
<dbReference type="RefSeq" id="WP_267988560.1">
    <property type="nucleotide sequence ID" value="NZ_JAPJZI010000001.1"/>
</dbReference>
<dbReference type="Proteomes" id="UP001151234">
    <property type="component" value="Unassembled WGS sequence"/>
</dbReference>
<dbReference type="InterPro" id="IPR043519">
    <property type="entry name" value="NT_sf"/>
</dbReference>
<comment type="caution">
    <text evidence="1">The sequence shown here is derived from an EMBL/GenBank/DDBJ whole genome shotgun (WGS) entry which is preliminary data.</text>
</comment>
<evidence type="ECO:0000313" key="1">
    <source>
        <dbReference type="EMBL" id="MDA5397086.1"/>
    </source>
</evidence>
<reference evidence="1" key="1">
    <citation type="submission" date="2022-11" db="EMBL/GenBank/DDBJ databases">
        <title>Draft genome sequence of Hoeflea poritis E7-10 and Hoeflea prorocentri PM5-8, separated from scleractinian coral Porites lutea and marine dinoflagellate.</title>
        <authorList>
            <person name="Zhang G."/>
            <person name="Wei Q."/>
            <person name="Cai L."/>
        </authorList>
    </citation>
    <scope>NUCLEOTIDE SEQUENCE</scope>
    <source>
        <strain evidence="1">PM5-8</strain>
    </source>
</reference>
<accession>A0A9X3UEL1</accession>
<evidence type="ECO:0000313" key="2">
    <source>
        <dbReference type="Proteomes" id="UP001151234"/>
    </source>
</evidence>
<sequence>MPGQRLAETLHAIANAAPAASGNWWIIGSGALVLSGIDIGEPHDIDLFTDRASALVFLDYWKQPVPPPQPDPHFRSDPFARICIEGLLPIDLLADLHLHENGHWNPVRLESRIAVDWAGATVFVPSLEEQHTLFLRFGRKKDRERAALIGDRLSHRQA</sequence>
<name>A0A9X3UEL1_9HYPH</name>
<gene>
    <name evidence="1" type="ORF">OQ273_00750</name>
</gene>
<dbReference type="SUPFAM" id="SSF81301">
    <property type="entry name" value="Nucleotidyltransferase"/>
    <property type="match status" value="1"/>
</dbReference>